<feature type="non-terminal residue" evidence="1">
    <location>
        <position position="1"/>
    </location>
</feature>
<protein>
    <submittedName>
        <fullName evidence="1">Uncharacterized protein</fullName>
    </submittedName>
</protein>
<dbReference type="EMBL" id="JAXCGZ010021077">
    <property type="protein sequence ID" value="KAK7060099.1"/>
    <property type="molecule type" value="Genomic_DNA"/>
</dbReference>
<evidence type="ECO:0000313" key="2">
    <source>
        <dbReference type="Proteomes" id="UP001381693"/>
    </source>
</evidence>
<gene>
    <name evidence="1" type="ORF">SK128_011004</name>
</gene>
<proteinExistence type="predicted"/>
<comment type="caution">
    <text evidence="1">The sequence shown here is derived from an EMBL/GenBank/DDBJ whole genome shotgun (WGS) entry which is preliminary data.</text>
</comment>
<evidence type="ECO:0000313" key="1">
    <source>
        <dbReference type="EMBL" id="KAK7060099.1"/>
    </source>
</evidence>
<organism evidence="1 2">
    <name type="scientific">Halocaridina rubra</name>
    <name type="common">Hawaiian red shrimp</name>
    <dbReference type="NCBI Taxonomy" id="373956"/>
    <lineage>
        <taxon>Eukaryota</taxon>
        <taxon>Metazoa</taxon>
        <taxon>Ecdysozoa</taxon>
        <taxon>Arthropoda</taxon>
        <taxon>Crustacea</taxon>
        <taxon>Multicrustacea</taxon>
        <taxon>Malacostraca</taxon>
        <taxon>Eumalacostraca</taxon>
        <taxon>Eucarida</taxon>
        <taxon>Decapoda</taxon>
        <taxon>Pleocyemata</taxon>
        <taxon>Caridea</taxon>
        <taxon>Atyoidea</taxon>
        <taxon>Atyidae</taxon>
        <taxon>Halocaridina</taxon>
    </lineage>
</organism>
<dbReference type="AlphaFoldDB" id="A0AAN8WE09"/>
<sequence>ARRAEVVAKAVKIQPGTVRLGSPQKKTMVKKKSFKCIRQHKRKTVNSNLFAAVPDVAPPPKRVRPPSRKKALCAALEPPRGPVLNDLKVLREKMTARILAENADSISEECTEDHHDESDMEAENASEIVSVKNILSQTTTTPENYASKSAIYTVQQNVPYQVVPGDIFQGSLASNHVCLEDSAESLIPAVSVYATSPNDSMACAQRGMPP</sequence>
<dbReference type="Proteomes" id="UP001381693">
    <property type="component" value="Unassembled WGS sequence"/>
</dbReference>
<feature type="non-terminal residue" evidence="1">
    <location>
        <position position="210"/>
    </location>
</feature>
<name>A0AAN8WE09_HALRR</name>
<keyword evidence="2" id="KW-1185">Reference proteome</keyword>
<reference evidence="1 2" key="1">
    <citation type="submission" date="2023-11" db="EMBL/GenBank/DDBJ databases">
        <title>Halocaridina rubra genome assembly.</title>
        <authorList>
            <person name="Smith C."/>
        </authorList>
    </citation>
    <scope>NUCLEOTIDE SEQUENCE [LARGE SCALE GENOMIC DNA]</scope>
    <source>
        <strain evidence="1">EP-1</strain>
        <tissue evidence="1">Whole</tissue>
    </source>
</reference>
<accession>A0AAN8WE09</accession>